<dbReference type="GO" id="GO:0016791">
    <property type="term" value="F:phosphatase activity"/>
    <property type="evidence" value="ECO:0007669"/>
    <property type="project" value="TreeGrafter"/>
</dbReference>
<dbReference type="InterPro" id="IPR029033">
    <property type="entry name" value="His_PPase_superfam"/>
</dbReference>
<dbReference type="InterPro" id="IPR050275">
    <property type="entry name" value="PGM_Phosphatase"/>
</dbReference>
<gene>
    <name evidence="1" type="ORF">BCR32DRAFT_330774</name>
</gene>
<dbReference type="Proteomes" id="UP000193944">
    <property type="component" value="Unassembled WGS sequence"/>
</dbReference>
<dbReference type="SUPFAM" id="SSF53254">
    <property type="entry name" value="Phosphoglycerate mutase-like"/>
    <property type="match status" value="1"/>
</dbReference>
<dbReference type="Pfam" id="PF00300">
    <property type="entry name" value="His_Phos_1"/>
    <property type="match status" value="1"/>
</dbReference>
<sequence>MDNTATYTPDLSGKFLFMRHGQTWFNKNCHLYTMYDPSLSDSHLTDEGKEQIKESQKKINELDIEKVYVSPYYRALETVTIALENYPKIKDLEIIVHPKIAEVVCGVHDYIIDIKQTKKDFNMNSKIKIDWSYFDDYVKNHSKYSENFFYFENIDLVDETEKYEEYLKLKEFYDKQDMNSYKEELSQFLKDKSKKLKIHESLKHAYERFEEFKTFLRNEHKETLNDKNKKVLSICHSTFINTATSPVPISTNKDCSSKGPKGLYRIQNGEIITLFV</sequence>
<protein>
    <submittedName>
        <fullName evidence="1">Phosphoglycerate mutase-like protein</fullName>
    </submittedName>
</protein>
<name>A0A1Y1VRW6_9FUNG</name>
<dbReference type="PANTHER" id="PTHR48100:SF1">
    <property type="entry name" value="HISTIDINE PHOSPHATASE FAMILY PROTEIN-RELATED"/>
    <property type="match status" value="1"/>
</dbReference>
<reference evidence="1 2" key="1">
    <citation type="submission" date="2016-08" db="EMBL/GenBank/DDBJ databases">
        <title>A Parts List for Fungal Cellulosomes Revealed by Comparative Genomics.</title>
        <authorList>
            <consortium name="DOE Joint Genome Institute"/>
            <person name="Haitjema C.H."/>
            <person name="Gilmore S.P."/>
            <person name="Henske J.K."/>
            <person name="Solomon K.V."/>
            <person name="De Groot R."/>
            <person name="Kuo A."/>
            <person name="Mondo S.J."/>
            <person name="Salamov A.A."/>
            <person name="Labutti K."/>
            <person name="Zhao Z."/>
            <person name="Chiniquy J."/>
            <person name="Barry K."/>
            <person name="Brewer H.M."/>
            <person name="Purvine S.O."/>
            <person name="Wright A.T."/>
            <person name="Boxma B."/>
            <person name="Van Alen T."/>
            <person name="Hackstein J.H."/>
            <person name="Baker S.E."/>
            <person name="Grigoriev I.V."/>
            <person name="O'Malley M.A."/>
        </authorList>
    </citation>
    <scope>NUCLEOTIDE SEQUENCE [LARGE SCALE GENOMIC DNA]</scope>
    <source>
        <strain evidence="1 2">S4</strain>
    </source>
</reference>
<dbReference type="CDD" id="cd07067">
    <property type="entry name" value="HP_PGM_like"/>
    <property type="match status" value="1"/>
</dbReference>
<comment type="caution">
    <text evidence="1">The sequence shown here is derived from an EMBL/GenBank/DDBJ whole genome shotgun (WGS) entry which is preliminary data.</text>
</comment>
<accession>A0A1Y1VRW6</accession>
<dbReference type="Gene3D" id="3.40.50.1240">
    <property type="entry name" value="Phosphoglycerate mutase-like"/>
    <property type="match status" value="1"/>
</dbReference>
<dbReference type="EMBL" id="MCFG01000586">
    <property type="protein sequence ID" value="ORX63785.1"/>
    <property type="molecule type" value="Genomic_DNA"/>
</dbReference>
<organism evidence="1 2">
    <name type="scientific">Anaeromyces robustus</name>
    <dbReference type="NCBI Taxonomy" id="1754192"/>
    <lineage>
        <taxon>Eukaryota</taxon>
        <taxon>Fungi</taxon>
        <taxon>Fungi incertae sedis</taxon>
        <taxon>Chytridiomycota</taxon>
        <taxon>Chytridiomycota incertae sedis</taxon>
        <taxon>Neocallimastigomycetes</taxon>
        <taxon>Neocallimastigales</taxon>
        <taxon>Neocallimastigaceae</taxon>
        <taxon>Anaeromyces</taxon>
    </lineage>
</organism>
<dbReference type="InterPro" id="IPR013078">
    <property type="entry name" value="His_Pase_superF_clade-1"/>
</dbReference>
<dbReference type="SMART" id="SM00855">
    <property type="entry name" value="PGAM"/>
    <property type="match status" value="1"/>
</dbReference>
<dbReference type="PANTHER" id="PTHR48100">
    <property type="entry name" value="BROAD-SPECIFICITY PHOSPHATASE YOR283W-RELATED"/>
    <property type="match status" value="1"/>
</dbReference>
<dbReference type="GO" id="GO:0005737">
    <property type="term" value="C:cytoplasm"/>
    <property type="evidence" value="ECO:0007669"/>
    <property type="project" value="TreeGrafter"/>
</dbReference>
<keyword evidence="2" id="KW-1185">Reference proteome</keyword>
<evidence type="ECO:0000313" key="1">
    <source>
        <dbReference type="EMBL" id="ORX63785.1"/>
    </source>
</evidence>
<dbReference type="OrthoDB" id="414418at2759"/>
<proteinExistence type="predicted"/>
<dbReference type="AlphaFoldDB" id="A0A1Y1VRW6"/>
<reference evidence="1 2" key="2">
    <citation type="submission" date="2016-08" db="EMBL/GenBank/DDBJ databases">
        <title>Pervasive Adenine N6-methylation of Active Genes in Fungi.</title>
        <authorList>
            <consortium name="DOE Joint Genome Institute"/>
            <person name="Mondo S.J."/>
            <person name="Dannebaum R.O."/>
            <person name="Kuo R.C."/>
            <person name="Labutti K."/>
            <person name="Haridas S."/>
            <person name="Kuo A."/>
            <person name="Salamov A."/>
            <person name="Ahrendt S.R."/>
            <person name="Lipzen A."/>
            <person name="Sullivan W."/>
            <person name="Andreopoulos W.B."/>
            <person name="Clum A."/>
            <person name="Lindquist E."/>
            <person name="Daum C."/>
            <person name="Ramamoorthy G.K."/>
            <person name="Gryganskyi A."/>
            <person name="Culley D."/>
            <person name="Magnuson J.K."/>
            <person name="James T.Y."/>
            <person name="O'Malley M.A."/>
            <person name="Stajich J.E."/>
            <person name="Spatafora J.W."/>
            <person name="Visel A."/>
            <person name="Grigoriev I.V."/>
        </authorList>
    </citation>
    <scope>NUCLEOTIDE SEQUENCE [LARGE SCALE GENOMIC DNA]</scope>
    <source>
        <strain evidence="1 2">S4</strain>
    </source>
</reference>
<evidence type="ECO:0000313" key="2">
    <source>
        <dbReference type="Proteomes" id="UP000193944"/>
    </source>
</evidence>